<dbReference type="AlphaFoldDB" id="A0A6B9VME2"/>
<dbReference type="InterPro" id="IPR006170">
    <property type="entry name" value="PBP/GOBP"/>
</dbReference>
<evidence type="ECO:0000256" key="3">
    <source>
        <dbReference type="ARBA" id="ARBA00022525"/>
    </source>
</evidence>
<keyword evidence="3" id="KW-0964">Secreted</keyword>
<dbReference type="CDD" id="cd23992">
    <property type="entry name" value="PBP_GOBP"/>
    <property type="match status" value="1"/>
</dbReference>
<evidence type="ECO:0000313" key="7">
    <source>
        <dbReference type="EMBL" id="QHO60805.1"/>
    </source>
</evidence>
<evidence type="ECO:0000256" key="1">
    <source>
        <dbReference type="ARBA" id="ARBA00004613"/>
    </source>
</evidence>
<dbReference type="GO" id="GO:0090729">
    <property type="term" value="F:toxin activity"/>
    <property type="evidence" value="ECO:0007669"/>
    <property type="project" value="UniProtKB-KW"/>
</dbReference>
<dbReference type="SMART" id="SM00708">
    <property type="entry name" value="PhBP"/>
    <property type="match status" value="1"/>
</dbReference>
<dbReference type="GO" id="GO:0007608">
    <property type="term" value="P:sensory perception of smell"/>
    <property type="evidence" value="ECO:0007669"/>
    <property type="project" value="TreeGrafter"/>
</dbReference>
<dbReference type="GO" id="GO:0005615">
    <property type="term" value="C:extracellular space"/>
    <property type="evidence" value="ECO:0007669"/>
    <property type="project" value="TreeGrafter"/>
</dbReference>
<organism evidence="7">
    <name type="scientific">Sergentomyia schwetzi</name>
    <dbReference type="NCBI Taxonomy" id="114605"/>
    <lineage>
        <taxon>Eukaryota</taxon>
        <taxon>Metazoa</taxon>
        <taxon>Ecdysozoa</taxon>
        <taxon>Arthropoda</taxon>
        <taxon>Hexapoda</taxon>
        <taxon>Insecta</taxon>
        <taxon>Pterygota</taxon>
        <taxon>Neoptera</taxon>
        <taxon>Endopterygota</taxon>
        <taxon>Diptera</taxon>
        <taxon>Nematocera</taxon>
        <taxon>Psychodoidea</taxon>
        <taxon>Psychodidae</taxon>
        <taxon>Sergentomyia</taxon>
        <taxon>Sergentomyia</taxon>
    </lineage>
</organism>
<sequence>MKFITVFLIFALCAIAYAISPESIQKATEIMAVCAKETGATEEQITKVKTGNLDGADEKTKCLVECFMKKGGVMDDKGNIVGGALDLAKITQLDPTKLTSVFEKCKDETGAGKCETAFKIFKCAFENRGSLL</sequence>
<keyword evidence="5 6" id="KW-0732">Signal</keyword>
<comment type="subcellular location">
    <subcellularLocation>
        <location evidence="1">Secreted</location>
    </subcellularLocation>
</comment>
<evidence type="ECO:0008006" key="8">
    <source>
        <dbReference type="Google" id="ProtNLM"/>
    </source>
</evidence>
<reference evidence="7" key="1">
    <citation type="submission" date="2019-10" db="EMBL/GenBank/DDBJ databases">
        <title>Sergentomyia schwetzi: salivary gland transcriptome, proteome and enzymatic activities in two lineages adapted to different blood sources.</title>
        <authorList>
            <person name="Polanska N."/>
            <person name="Ishemgulova A."/>
            <person name="Volfova V."/>
            <person name="Flegontov P."/>
            <person name="Votypka J."/>
            <person name="Yurchenko V."/>
            <person name="Volf P."/>
        </authorList>
    </citation>
    <scope>NUCLEOTIDE SEQUENCE</scope>
    <source>
        <tissue evidence="7">Salivary glands</tissue>
    </source>
</reference>
<dbReference type="FunFam" id="1.10.238.20:FF:000001">
    <property type="entry name" value="General odorant-binding protein lush"/>
    <property type="match status" value="1"/>
</dbReference>
<evidence type="ECO:0000256" key="5">
    <source>
        <dbReference type="ARBA" id="ARBA00022729"/>
    </source>
</evidence>
<dbReference type="EMBL" id="MN605415">
    <property type="protein sequence ID" value="QHO60805.1"/>
    <property type="molecule type" value="mRNA"/>
</dbReference>
<name>A0A6B9VME2_9DIPT</name>
<keyword evidence="4" id="KW-0800">Toxin</keyword>
<evidence type="ECO:0000256" key="2">
    <source>
        <dbReference type="ARBA" id="ARBA00008098"/>
    </source>
</evidence>
<protein>
    <recommendedName>
        <fullName evidence="8">Odorant-binding protein</fullName>
    </recommendedName>
</protein>
<comment type="similarity">
    <text evidence="2">Belongs to the PBP/GOBP family.</text>
</comment>
<dbReference type="GO" id="GO:0005549">
    <property type="term" value="F:odorant binding"/>
    <property type="evidence" value="ECO:0007669"/>
    <property type="project" value="InterPro"/>
</dbReference>
<dbReference type="InterPro" id="IPR036728">
    <property type="entry name" value="PBP_GOBP_sf"/>
</dbReference>
<evidence type="ECO:0000256" key="6">
    <source>
        <dbReference type="SAM" id="SignalP"/>
    </source>
</evidence>
<evidence type="ECO:0000256" key="4">
    <source>
        <dbReference type="ARBA" id="ARBA00022656"/>
    </source>
</evidence>
<dbReference type="Gene3D" id="1.10.238.20">
    <property type="entry name" value="Pheromone/general odorant binding protein domain"/>
    <property type="match status" value="1"/>
</dbReference>
<dbReference type="PANTHER" id="PTHR11857:SF43">
    <property type="entry name" value="GEO07291P1-RELATED"/>
    <property type="match status" value="1"/>
</dbReference>
<accession>A0A6B9VME2</accession>
<feature type="chain" id="PRO_5025491593" description="Odorant-binding protein" evidence="6">
    <location>
        <begin position="19"/>
        <end position="132"/>
    </location>
</feature>
<dbReference type="Pfam" id="PF01395">
    <property type="entry name" value="PBP_GOBP"/>
    <property type="match status" value="1"/>
</dbReference>
<dbReference type="PANTHER" id="PTHR11857">
    <property type="entry name" value="ODORANT BINDING PROTEIN-RELATED"/>
    <property type="match status" value="1"/>
</dbReference>
<feature type="signal peptide" evidence="6">
    <location>
        <begin position="1"/>
        <end position="18"/>
    </location>
</feature>
<proteinExistence type="evidence at transcript level"/>
<dbReference type="SUPFAM" id="SSF47565">
    <property type="entry name" value="Insect pheromone/odorant-binding proteins"/>
    <property type="match status" value="1"/>
</dbReference>